<evidence type="ECO:0000313" key="1">
    <source>
        <dbReference type="EnsemblMetazoa" id="OVOC11538.1"/>
    </source>
</evidence>
<keyword evidence="2" id="KW-1185">Reference proteome</keyword>
<dbReference type="EMBL" id="CMVM020000376">
    <property type="status" value="NOT_ANNOTATED_CDS"/>
    <property type="molecule type" value="Genomic_DNA"/>
</dbReference>
<accession>A0A8R1XT89</accession>
<name>A0A8R1XT89_ONCVO</name>
<proteinExistence type="predicted"/>
<dbReference type="EnsemblMetazoa" id="OVOC11538.1">
    <property type="protein sequence ID" value="OVOC11538.1"/>
    <property type="gene ID" value="WBGene00248347"/>
</dbReference>
<protein>
    <submittedName>
        <fullName evidence="1">Uncharacterized protein</fullName>
    </submittedName>
</protein>
<sequence length="79" mass="9484">MEKISINPTKFHKIFRKVEHMKVFTVHISKHMKTLQSRCFERSRCLEVRRIKIKIISATNITDTFSLHFNREPNINKNS</sequence>
<dbReference type="Proteomes" id="UP000024404">
    <property type="component" value="Unassembled WGS sequence"/>
</dbReference>
<reference evidence="1" key="2">
    <citation type="submission" date="2022-06" db="UniProtKB">
        <authorList>
            <consortium name="EnsemblMetazoa"/>
        </authorList>
    </citation>
    <scope>IDENTIFICATION</scope>
</reference>
<evidence type="ECO:0000313" key="2">
    <source>
        <dbReference type="Proteomes" id="UP000024404"/>
    </source>
</evidence>
<organism evidence="1 2">
    <name type="scientific">Onchocerca volvulus</name>
    <dbReference type="NCBI Taxonomy" id="6282"/>
    <lineage>
        <taxon>Eukaryota</taxon>
        <taxon>Metazoa</taxon>
        <taxon>Ecdysozoa</taxon>
        <taxon>Nematoda</taxon>
        <taxon>Chromadorea</taxon>
        <taxon>Rhabditida</taxon>
        <taxon>Spirurina</taxon>
        <taxon>Spiruromorpha</taxon>
        <taxon>Filarioidea</taxon>
        <taxon>Onchocercidae</taxon>
        <taxon>Onchocerca</taxon>
    </lineage>
</organism>
<reference evidence="2" key="1">
    <citation type="submission" date="2013-10" db="EMBL/GenBank/DDBJ databases">
        <title>Genome sequencing of Onchocerca volvulus.</title>
        <authorList>
            <person name="Cotton J."/>
            <person name="Tsai J."/>
            <person name="Stanley E."/>
            <person name="Tracey A."/>
            <person name="Holroyd N."/>
            <person name="Lustigman S."/>
            <person name="Berriman M."/>
        </authorList>
    </citation>
    <scope>NUCLEOTIDE SEQUENCE</scope>
</reference>
<dbReference type="AlphaFoldDB" id="A0A8R1XT89"/>